<dbReference type="EMBL" id="QPIW01000026">
    <property type="protein sequence ID" value="RDB03441.1"/>
    <property type="molecule type" value="Genomic_DNA"/>
</dbReference>
<keyword evidence="2" id="KW-0378">Hydrolase</keyword>
<name>A0A369I0X5_9BACT</name>
<reference evidence="2 3" key="1">
    <citation type="submission" date="2018-07" db="EMBL/GenBank/DDBJ databases">
        <title>Genome analysis of Runella aurantiaca.</title>
        <authorList>
            <person name="Yang X."/>
        </authorList>
    </citation>
    <scope>NUCLEOTIDE SEQUENCE [LARGE SCALE GENOMIC DNA]</scope>
    <source>
        <strain evidence="2 3">YX9</strain>
    </source>
</reference>
<accession>A0A369I0X5</accession>
<dbReference type="PANTHER" id="PTHR30383:SF5">
    <property type="entry name" value="SGNH HYDROLASE-TYPE ESTERASE DOMAIN-CONTAINING PROTEIN"/>
    <property type="match status" value="1"/>
</dbReference>
<proteinExistence type="predicted"/>
<dbReference type="RefSeq" id="WP_114463434.1">
    <property type="nucleotide sequence ID" value="NZ_QPIW01000026.1"/>
</dbReference>
<dbReference type="GO" id="GO:0004622">
    <property type="term" value="F:phosphatidylcholine lysophospholipase activity"/>
    <property type="evidence" value="ECO:0007669"/>
    <property type="project" value="TreeGrafter"/>
</dbReference>
<evidence type="ECO:0000313" key="3">
    <source>
        <dbReference type="Proteomes" id="UP000253141"/>
    </source>
</evidence>
<dbReference type="SUPFAM" id="SSF52266">
    <property type="entry name" value="SGNH hydrolase"/>
    <property type="match status" value="1"/>
</dbReference>
<dbReference type="Pfam" id="PF13472">
    <property type="entry name" value="Lipase_GDSL_2"/>
    <property type="match status" value="1"/>
</dbReference>
<dbReference type="InterPro" id="IPR051532">
    <property type="entry name" value="Ester_Hydrolysis_Enzymes"/>
</dbReference>
<evidence type="ECO:0000313" key="2">
    <source>
        <dbReference type="EMBL" id="RDB03441.1"/>
    </source>
</evidence>
<dbReference type="PANTHER" id="PTHR30383">
    <property type="entry name" value="THIOESTERASE 1/PROTEASE 1/LYSOPHOSPHOLIPASE L1"/>
    <property type="match status" value="1"/>
</dbReference>
<evidence type="ECO:0000259" key="1">
    <source>
        <dbReference type="Pfam" id="PF13472"/>
    </source>
</evidence>
<dbReference type="InterPro" id="IPR013830">
    <property type="entry name" value="SGNH_hydro"/>
</dbReference>
<comment type="caution">
    <text evidence="2">The sequence shown here is derived from an EMBL/GenBank/DDBJ whole genome shotgun (WGS) entry which is preliminary data.</text>
</comment>
<gene>
    <name evidence="2" type="ORF">DVG78_23270</name>
</gene>
<dbReference type="OrthoDB" id="1246242at2"/>
<dbReference type="Proteomes" id="UP000253141">
    <property type="component" value="Unassembled WGS sequence"/>
</dbReference>
<sequence length="274" mass="31330">MKKIIALIVLVGLFSSFSPEKITWVAIGDSITYLNEHQNETGNRITKGYMTRVVEKLPHIEYINKGYNGWTAGLIAEKIETLNLTKADVYTVFLGTNDWWGGRPLGTLADYENNAGHQTLYGSFRIIIDKLRRLNPDAKIILMTPMQRVDFVYIANMKNNAYGSYKEKKGQMLGQFAEAINAIGKHEKLKVIDLYNTKRLSVKKLVKYKRLKDPQTGAYKNYAYPDFIDVPFNPETDEYPYPVESIAMTYDGLHPSDVGYEVITEKLVKILKRL</sequence>
<dbReference type="Gene3D" id="3.40.50.1110">
    <property type="entry name" value="SGNH hydrolase"/>
    <property type="match status" value="1"/>
</dbReference>
<organism evidence="2 3">
    <name type="scientific">Runella aurantiaca</name>
    <dbReference type="NCBI Taxonomy" id="2282308"/>
    <lineage>
        <taxon>Bacteria</taxon>
        <taxon>Pseudomonadati</taxon>
        <taxon>Bacteroidota</taxon>
        <taxon>Cytophagia</taxon>
        <taxon>Cytophagales</taxon>
        <taxon>Spirosomataceae</taxon>
        <taxon>Runella</taxon>
    </lineage>
</organism>
<feature type="domain" description="SGNH hydrolase-type esterase" evidence="1">
    <location>
        <begin position="26"/>
        <end position="261"/>
    </location>
</feature>
<keyword evidence="3" id="KW-1185">Reference proteome</keyword>
<dbReference type="InterPro" id="IPR036514">
    <property type="entry name" value="SGNH_hydro_sf"/>
</dbReference>
<protein>
    <submittedName>
        <fullName evidence="2">SGNH/GDSL hydrolase family protein</fullName>
    </submittedName>
</protein>
<dbReference type="AlphaFoldDB" id="A0A369I0X5"/>